<reference evidence="1 2" key="1">
    <citation type="submission" date="2017-07" db="EMBL/GenBank/DDBJ databases">
        <title>Leptospira spp. isolated from tropical soils.</title>
        <authorList>
            <person name="Thibeaux R."/>
            <person name="Iraola G."/>
            <person name="Ferres I."/>
            <person name="Bierque E."/>
            <person name="Girault D."/>
            <person name="Soupe-Gilbert M.-E."/>
            <person name="Picardeau M."/>
            <person name="Goarant C."/>
        </authorList>
    </citation>
    <scope>NUCLEOTIDE SEQUENCE [LARGE SCALE GENOMIC DNA]</scope>
    <source>
        <strain evidence="1 2">FH4-C-A1</strain>
    </source>
</reference>
<organism evidence="1 2">
    <name type="scientific">Leptospira barantonii</name>
    <dbReference type="NCBI Taxonomy" id="2023184"/>
    <lineage>
        <taxon>Bacteria</taxon>
        <taxon>Pseudomonadati</taxon>
        <taxon>Spirochaetota</taxon>
        <taxon>Spirochaetia</taxon>
        <taxon>Leptospirales</taxon>
        <taxon>Leptospiraceae</taxon>
        <taxon>Leptospira</taxon>
    </lineage>
</organism>
<keyword evidence="2" id="KW-1185">Reference proteome</keyword>
<protein>
    <recommendedName>
        <fullName evidence="3">Lipoprotein</fullName>
    </recommendedName>
</protein>
<proteinExistence type="predicted"/>
<gene>
    <name evidence="1" type="ORF">CH367_02630</name>
</gene>
<accession>A0ABX4NQG4</accession>
<dbReference type="EMBL" id="NPDS01000001">
    <property type="protein sequence ID" value="PJZ58950.1"/>
    <property type="molecule type" value="Genomic_DNA"/>
</dbReference>
<sequence length="129" mass="14042">MTIIGRFLKLSALLILICSLLFSCDTYYRVTDKHLVPASDALIKVELAILIGILSLPDKSLRYYPSTLGTSSLITLITGLGRGDVKMTDLFEKDKVEECATSITAAIVLTRKLDSGYAAAANCKLKKVQ</sequence>
<comment type="caution">
    <text evidence="1">The sequence shown here is derived from an EMBL/GenBank/DDBJ whole genome shotgun (WGS) entry which is preliminary data.</text>
</comment>
<dbReference type="RefSeq" id="WP_125226085.1">
    <property type="nucleotide sequence ID" value="NZ_NPDS01000001.1"/>
</dbReference>
<evidence type="ECO:0000313" key="1">
    <source>
        <dbReference type="EMBL" id="PJZ58950.1"/>
    </source>
</evidence>
<evidence type="ECO:0008006" key="3">
    <source>
        <dbReference type="Google" id="ProtNLM"/>
    </source>
</evidence>
<dbReference type="Proteomes" id="UP000231879">
    <property type="component" value="Unassembled WGS sequence"/>
</dbReference>
<name>A0ABX4NQG4_9LEPT</name>
<dbReference type="PROSITE" id="PS51257">
    <property type="entry name" value="PROKAR_LIPOPROTEIN"/>
    <property type="match status" value="1"/>
</dbReference>
<evidence type="ECO:0000313" key="2">
    <source>
        <dbReference type="Proteomes" id="UP000231879"/>
    </source>
</evidence>